<proteinExistence type="inferred from homology"/>
<keyword evidence="2" id="KW-0184">Conjugation</keyword>
<protein>
    <submittedName>
        <fullName evidence="5">MobA/MobL family protein</fullName>
    </submittedName>
</protein>
<evidence type="ECO:0000256" key="3">
    <source>
        <dbReference type="SAM" id="MobiDB-lite"/>
    </source>
</evidence>
<gene>
    <name evidence="5" type="ORF">SAMN05444370_13111</name>
</gene>
<feature type="region of interest" description="Disordered" evidence="3">
    <location>
        <begin position="244"/>
        <end position="265"/>
    </location>
</feature>
<comment type="similarity">
    <text evidence="1">Belongs to the MobA/MobL family.</text>
</comment>
<dbReference type="Proteomes" id="UP000198703">
    <property type="component" value="Unassembled WGS sequence"/>
</dbReference>
<dbReference type="AlphaFoldDB" id="A0A1H4FYH6"/>
<evidence type="ECO:0000313" key="6">
    <source>
        <dbReference type="Proteomes" id="UP000198703"/>
    </source>
</evidence>
<feature type="compositionally biased region" description="Basic residues" evidence="3">
    <location>
        <begin position="244"/>
        <end position="255"/>
    </location>
</feature>
<name>A0A1H4FYH6_9RHOB</name>
<evidence type="ECO:0000313" key="5">
    <source>
        <dbReference type="EMBL" id="SEB02171.1"/>
    </source>
</evidence>
<feature type="region of interest" description="Disordered" evidence="3">
    <location>
        <begin position="344"/>
        <end position="390"/>
    </location>
</feature>
<dbReference type="EMBL" id="FNQM01000031">
    <property type="protein sequence ID" value="SEB02171.1"/>
    <property type="molecule type" value="Genomic_DNA"/>
</dbReference>
<sequence>MQTPFAASSGGPCAGGAVRYRGPDLPGMKNHAAAHHSITVISRGKGRSATGAAAYIGAMKIADDRDGRVHDYRRKRGVERVEIVGFPGDAAQLWNAAEAAETRRNSCVARETILAIPAELSEDRRQALVRGYALWLRDTYGVAAMTAIHAPSREGDARNCHGHVLETTRAVERKSGAFGGKIRLMDDRKSGPIEVERRRVEWARRANAELARIGAAARIDHRSHARRAATGDEPAGMIRVRHQGPARTAVTRKARTNGDPAPPWEDERQAALRINGQLRDTWMFLRAELRARAREEADAKAMTTPAEPVAPTPVHPAFPRPPSPHDDPMLAAVADVMAAAQGVRDDAWLDADDPPPSAVAAGQGPPGVPPDDDDEKRLAARRARRRSRQR</sequence>
<feature type="compositionally biased region" description="Basic residues" evidence="3">
    <location>
        <begin position="379"/>
        <end position="390"/>
    </location>
</feature>
<feature type="region of interest" description="Disordered" evidence="3">
    <location>
        <begin position="297"/>
        <end position="328"/>
    </location>
</feature>
<evidence type="ECO:0000256" key="2">
    <source>
        <dbReference type="ARBA" id="ARBA00022971"/>
    </source>
</evidence>
<feature type="domain" description="MobA/MobL protein" evidence="4">
    <location>
        <begin position="47"/>
        <end position="230"/>
    </location>
</feature>
<evidence type="ECO:0000259" key="4">
    <source>
        <dbReference type="Pfam" id="PF03389"/>
    </source>
</evidence>
<dbReference type="OrthoDB" id="1826980at2"/>
<keyword evidence="6" id="KW-1185">Reference proteome</keyword>
<reference evidence="5 6" key="1">
    <citation type="submission" date="2016-10" db="EMBL/GenBank/DDBJ databases">
        <authorList>
            <person name="de Groot N.N."/>
        </authorList>
    </citation>
    <scope>NUCLEOTIDE SEQUENCE [LARGE SCALE GENOMIC DNA]</scope>
    <source>
        <strain evidence="5 6">DSM 15345</strain>
    </source>
</reference>
<organism evidence="5 6">
    <name type="scientific">Rubrimonas cliftonensis</name>
    <dbReference type="NCBI Taxonomy" id="89524"/>
    <lineage>
        <taxon>Bacteria</taxon>
        <taxon>Pseudomonadati</taxon>
        <taxon>Pseudomonadota</taxon>
        <taxon>Alphaproteobacteria</taxon>
        <taxon>Rhodobacterales</taxon>
        <taxon>Paracoccaceae</taxon>
        <taxon>Rubrimonas</taxon>
    </lineage>
</organism>
<dbReference type="Pfam" id="PF03389">
    <property type="entry name" value="MobA_MobL"/>
    <property type="match status" value="1"/>
</dbReference>
<dbReference type="STRING" id="89524.SAMN05444370_13111"/>
<dbReference type="InterPro" id="IPR005053">
    <property type="entry name" value="MobA_MobL"/>
</dbReference>
<accession>A0A1H4FYH6</accession>
<evidence type="ECO:0000256" key="1">
    <source>
        <dbReference type="ARBA" id="ARBA00010873"/>
    </source>
</evidence>
<dbReference type="Gene3D" id="3.30.930.30">
    <property type="match status" value="1"/>
</dbReference>
<feature type="compositionally biased region" description="Pro residues" evidence="3">
    <location>
        <begin position="308"/>
        <end position="322"/>
    </location>
</feature>